<comment type="caution">
    <text evidence="1">The sequence shown here is derived from an EMBL/GenBank/DDBJ whole genome shotgun (WGS) entry which is preliminary data.</text>
</comment>
<keyword evidence="2" id="KW-1185">Reference proteome</keyword>
<organism evidence="1 2">
    <name type="scientific">Daphnia magna</name>
    <dbReference type="NCBI Taxonomy" id="35525"/>
    <lineage>
        <taxon>Eukaryota</taxon>
        <taxon>Metazoa</taxon>
        <taxon>Ecdysozoa</taxon>
        <taxon>Arthropoda</taxon>
        <taxon>Crustacea</taxon>
        <taxon>Branchiopoda</taxon>
        <taxon>Diplostraca</taxon>
        <taxon>Cladocera</taxon>
        <taxon>Anomopoda</taxon>
        <taxon>Daphniidae</taxon>
        <taxon>Daphnia</taxon>
    </lineage>
</organism>
<dbReference type="EMBL" id="LRGB01009107">
    <property type="protein sequence ID" value="KZS00651.1"/>
    <property type="molecule type" value="Genomic_DNA"/>
</dbReference>
<sequence length="62" mass="7123">MMSCHNSLFLIRVVIFFFFSLLSLSRSIARSPFSAHSLRQQIPPDSVPVLVRPTFEMRARNA</sequence>
<dbReference type="AlphaFoldDB" id="A0A162C3U9"/>
<name>A0A162C3U9_9CRUS</name>
<evidence type="ECO:0000313" key="1">
    <source>
        <dbReference type="EMBL" id="KZS00651.1"/>
    </source>
</evidence>
<gene>
    <name evidence="1" type="ORF">APZ42_002973</name>
</gene>
<proteinExistence type="predicted"/>
<protein>
    <submittedName>
        <fullName evidence="1">Uncharacterized protein</fullName>
    </submittedName>
</protein>
<reference evidence="1 2" key="1">
    <citation type="submission" date="2016-03" db="EMBL/GenBank/DDBJ databases">
        <title>EvidentialGene: Evidence-directed Construction of Genes on Genomes.</title>
        <authorList>
            <person name="Gilbert D.G."/>
            <person name="Choi J.-H."/>
            <person name="Mockaitis K."/>
            <person name="Colbourne J."/>
            <person name="Pfrender M."/>
        </authorList>
    </citation>
    <scope>NUCLEOTIDE SEQUENCE [LARGE SCALE GENOMIC DNA]</scope>
    <source>
        <strain evidence="1 2">Xinb3</strain>
        <tissue evidence="1">Complete organism</tissue>
    </source>
</reference>
<accession>A0A162C3U9</accession>
<dbReference type="Proteomes" id="UP000076858">
    <property type="component" value="Unassembled WGS sequence"/>
</dbReference>
<evidence type="ECO:0000313" key="2">
    <source>
        <dbReference type="Proteomes" id="UP000076858"/>
    </source>
</evidence>